<dbReference type="InterPro" id="IPR037891">
    <property type="entry name" value="Cdil-like_sf"/>
</dbReference>
<dbReference type="Pfam" id="PF07262">
    <property type="entry name" value="CdiI"/>
    <property type="match status" value="1"/>
</dbReference>
<comment type="caution">
    <text evidence="1">The sequence shown here is derived from an EMBL/GenBank/DDBJ whole genome shotgun (WGS) entry which is preliminary data.</text>
</comment>
<name>A0A149QL41_9PROT</name>
<sequence>MTPEQIRRFYYKSADFCRAPKFVAIISKEIWGGSYFSRTGWCAHAPVEKVTPLWLGENFRKALLSSEYFNKPGEEHEWDDINAMKRASNARRLAFDEEMRQAYGFKTIETMWRKEDFVNSEWHYRINDFVTLDAWRRAGGGGHVGWPRSKFPQKYLDVPLSVSDEELGQALLKTMAQCEGYNVKRPVSERPASKKPKG</sequence>
<accession>A0A149QL41</accession>
<evidence type="ECO:0008006" key="3">
    <source>
        <dbReference type="Google" id="ProtNLM"/>
    </source>
</evidence>
<dbReference type="EMBL" id="LHZA01000115">
    <property type="protein sequence ID" value="KXU98017.1"/>
    <property type="molecule type" value="Genomic_DNA"/>
</dbReference>
<protein>
    <recommendedName>
        <fullName evidence="3">DUF1436 domain-containing protein</fullName>
    </recommendedName>
</protein>
<dbReference type="Proteomes" id="UP000075473">
    <property type="component" value="Unassembled WGS sequence"/>
</dbReference>
<dbReference type="InterPro" id="IPR009888">
    <property type="entry name" value="CdiI_Proteobact"/>
</dbReference>
<dbReference type="Gene3D" id="3.40.1590.10">
    <property type="entry name" value="NMB0488-like"/>
    <property type="match status" value="1"/>
</dbReference>
<dbReference type="PATRIC" id="fig|178900.5.peg.22"/>
<proteinExistence type="predicted"/>
<evidence type="ECO:0000313" key="2">
    <source>
        <dbReference type="Proteomes" id="UP000075473"/>
    </source>
</evidence>
<dbReference type="AlphaFoldDB" id="A0A149QL41"/>
<gene>
    <name evidence="1" type="ORF">AD928_03190</name>
</gene>
<organism evidence="1 2">
    <name type="scientific">Acetobacter cerevisiae</name>
    <dbReference type="NCBI Taxonomy" id="178900"/>
    <lineage>
        <taxon>Bacteria</taxon>
        <taxon>Pseudomonadati</taxon>
        <taxon>Pseudomonadota</taxon>
        <taxon>Alphaproteobacteria</taxon>
        <taxon>Acetobacterales</taxon>
        <taxon>Acetobacteraceae</taxon>
        <taxon>Acetobacter</taxon>
    </lineage>
</organism>
<dbReference type="SUPFAM" id="SSF160207">
    <property type="entry name" value="NMB0488-like"/>
    <property type="match status" value="1"/>
</dbReference>
<evidence type="ECO:0000313" key="1">
    <source>
        <dbReference type="EMBL" id="KXU98017.1"/>
    </source>
</evidence>
<reference evidence="1 2" key="1">
    <citation type="submission" date="2015-06" db="EMBL/GenBank/DDBJ databases">
        <title>Improved classification and identification of acetic acid bacteria using matrix-assisted laser desorption/ionization time-of-flight mass spectrometry; Gluconobacter nephelii and Gluconobacter uchimurae are later heterotypic synonyms of Gluconobacter japonicus and Gluconobacter oxydans, respectively.</title>
        <authorList>
            <person name="Li L."/>
            <person name="Cleenwerck I."/>
            <person name="De Vuyst L."/>
            <person name="Vandamme P."/>
        </authorList>
    </citation>
    <scope>NUCLEOTIDE SEQUENCE [LARGE SCALE GENOMIC DNA]</scope>
    <source>
        <strain evidence="1 2">LMG 1625</strain>
    </source>
</reference>